<feature type="compositionally biased region" description="Basic residues" evidence="13">
    <location>
        <begin position="407"/>
        <end position="418"/>
    </location>
</feature>
<proteinExistence type="inferred from homology"/>
<dbReference type="PANTHER" id="PTHR11042:SF160">
    <property type="entry name" value="EUKARYOTIC TRANSLATION INITIATION FACTOR 2-ALPHA KINASE 1"/>
    <property type="match status" value="1"/>
</dbReference>
<feature type="compositionally biased region" description="Basic residues" evidence="13">
    <location>
        <begin position="389"/>
        <end position="400"/>
    </location>
</feature>
<dbReference type="Proteomes" id="UP000215902">
    <property type="component" value="Unassembled WGS sequence"/>
</dbReference>
<dbReference type="GO" id="GO:0005737">
    <property type="term" value="C:cytoplasm"/>
    <property type="evidence" value="ECO:0007669"/>
    <property type="project" value="TreeGrafter"/>
</dbReference>
<dbReference type="Pfam" id="PF00069">
    <property type="entry name" value="Pkinase"/>
    <property type="match status" value="1"/>
</dbReference>
<evidence type="ECO:0000256" key="5">
    <source>
        <dbReference type="ARBA" id="ARBA00022777"/>
    </source>
</evidence>
<dbReference type="InterPro" id="IPR017441">
    <property type="entry name" value="Protein_kinase_ATP_BS"/>
</dbReference>
<dbReference type="EC" id="2.7.11.1" evidence="1"/>
<dbReference type="PROSITE" id="PS00108">
    <property type="entry name" value="PROTEIN_KINASE_ST"/>
    <property type="match status" value="1"/>
</dbReference>
<evidence type="ECO:0000256" key="6">
    <source>
        <dbReference type="ARBA" id="ARBA00022840"/>
    </source>
</evidence>
<gene>
    <name evidence="15" type="ORF">BOX15_Mlig025762g1</name>
</gene>
<dbReference type="PANTHER" id="PTHR11042">
    <property type="entry name" value="EUKARYOTIC TRANSLATION INITIATION FACTOR 2-ALPHA KINASE EIF2-ALPHA KINASE -RELATED"/>
    <property type="match status" value="1"/>
</dbReference>
<dbReference type="GO" id="GO:0005524">
    <property type="term" value="F:ATP binding"/>
    <property type="evidence" value="ECO:0007669"/>
    <property type="project" value="UniProtKB-UniRule"/>
</dbReference>
<dbReference type="OrthoDB" id="341578at2759"/>
<name>A0A267H355_9PLAT</name>
<organism evidence="15 16">
    <name type="scientific">Macrostomum lignano</name>
    <dbReference type="NCBI Taxonomy" id="282301"/>
    <lineage>
        <taxon>Eukaryota</taxon>
        <taxon>Metazoa</taxon>
        <taxon>Spiralia</taxon>
        <taxon>Lophotrochozoa</taxon>
        <taxon>Platyhelminthes</taxon>
        <taxon>Rhabditophora</taxon>
        <taxon>Macrostomorpha</taxon>
        <taxon>Macrostomida</taxon>
        <taxon>Macrostomidae</taxon>
        <taxon>Macrostomum</taxon>
    </lineage>
</organism>
<comment type="catalytic activity">
    <reaction evidence="9">
        <text>L-threonyl-[protein] + ATP = O-phospho-L-threonyl-[protein] + ADP + H(+)</text>
        <dbReference type="Rhea" id="RHEA:46608"/>
        <dbReference type="Rhea" id="RHEA-COMP:11060"/>
        <dbReference type="Rhea" id="RHEA-COMP:11605"/>
        <dbReference type="ChEBI" id="CHEBI:15378"/>
        <dbReference type="ChEBI" id="CHEBI:30013"/>
        <dbReference type="ChEBI" id="CHEBI:30616"/>
        <dbReference type="ChEBI" id="CHEBI:61977"/>
        <dbReference type="ChEBI" id="CHEBI:456216"/>
        <dbReference type="EC" id="2.7.11.1"/>
    </reaction>
    <physiologicalReaction direction="left-to-right" evidence="9">
        <dbReference type="Rhea" id="RHEA:46609"/>
    </physiologicalReaction>
</comment>
<dbReference type="EMBL" id="NIVC01000067">
    <property type="protein sequence ID" value="PAA91972.1"/>
    <property type="molecule type" value="Genomic_DNA"/>
</dbReference>
<comment type="catalytic activity">
    <reaction evidence="10">
        <text>L-seryl-[protein] + ATP = O-phospho-L-seryl-[protein] + ADP + H(+)</text>
        <dbReference type="Rhea" id="RHEA:17989"/>
        <dbReference type="Rhea" id="RHEA-COMP:9863"/>
        <dbReference type="Rhea" id="RHEA-COMP:11604"/>
        <dbReference type="ChEBI" id="CHEBI:15378"/>
        <dbReference type="ChEBI" id="CHEBI:29999"/>
        <dbReference type="ChEBI" id="CHEBI:30616"/>
        <dbReference type="ChEBI" id="CHEBI:83421"/>
        <dbReference type="ChEBI" id="CHEBI:456216"/>
        <dbReference type="EC" id="2.7.11.1"/>
    </reaction>
    <physiologicalReaction direction="left-to-right" evidence="10">
        <dbReference type="Rhea" id="RHEA:17990"/>
    </physiologicalReaction>
</comment>
<dbReference type="PROSITE" id="PS00107">
    <property type="entry name" value="PROTEIN_KINASE_ATP"/>
    <property type="match status" value="1"/>
</dbReference>
<keyword evidence="4 11" id="KW-0547">Nucleotide-binding</keyword>
<evidence type="ECO:0000313" key="15">
    <source>
        <dbReference type="EMBL" id="PAA91972.1"/>
    </source>
</evidence>
<keyword evidence="2 12" id="KW-0723">Serine/threonine-protein kinase</keyword>
<evidence type="ECO:0000256" key="3">
    <source>
        <dbReference type="ARBA" id="ARBA00022679"/>
    </source>
</evidence>
<feature type="domain" description="Protein kinase" evidence="14">
    <location>
        <begin position="7"/>
        <end position="330"/>
    </location>
</feature>
<keyword evidence="16" id="KW-1185">Reference proteome</keyword>
<dbReference type="AlphaFoldDB" id="A0A267H355"/>
<evidence type="ECO:0000256" key="9">
    <source>
        <dbReference type="ARBA" id="ARBA00048659"/>
    </source>
</evidence>
<comment type="similarity">
    <text evidence="8">Belongs to the protein kinase superfamily. Ser/Thr protein kinase family. GCN2 subfamily.</text>
</comment>
<keyword evidence="6 11" id="KW-0067">ATP-binding</keyword>
<keyword evidence="3" id="KW-0808">Transferase</keyword>
<evidence type="ECO:0000256" key="11">
    <source>
        <dbReference type="PROSITE-ProRule" id="PRU10141"/>
    </source>
</evidence>
<feature type="region of interest" description="Disordered" evidence="13">
    <location>
        <begin position="374"/>
        <end position="426"/>
    </location>
</feature>
<evidence type="ECO:0000256" key="12">
    <source>
        <dbReference type="RuleBase" id="RU000304"/>
    </source>
</evidence>
<evidence type="ECO:0000256" key="10">
    <source>
        <dbReference type="ARBA" id="ARBA00048977"/>
    </source>
</evidence>
<evidence type="ECO:0000256" key="2">
    <source>
        <dbReference type="ARBA" id="ARBA00022527"/>
    </source>
</evidence>
<dbReference type="InterPro" id="IPR008271">
    <property type="entry name" value="Ser/Thr_kinase_AS"/>
</dbReference>
<dbReference type="SUPFAM" id="SSF56112">
    <property type="entry name" value="Protein kinase-like (PK-like)"/>
    <property type="match status" value="1"/>
</dbReference>
<accession>A0A267H355</accession>
<evidence type="ECO:0000259" key="14">
    <source>
        <dbReference type="PROSITE" id="PS50011"/>
    </source>
</evidence>
<evidence type="ECO:0000313" key="16">
    <source>
        <dbReference type="Proteomes" id="UP000215902"/>
    </source>
</evidence>
<dbReference type="InterPro" id="IPR000719">
    <property type="entry name" value="Prot_kinase_dom"/>
</dbReference>
<dbReference type="PROSITE" id="PS50011">
    <property type="entry name" value="PROTEIN_KINASE_DOM"/>
    <property type="match status" value="1"/>
</dbReference>
<protein>
    <recommendedName>
        <fullName evidence="1">non-specific serine/threonine protein kinase</fullName>
        <ecNumber evidence="1">2.7.11.1</ecNumber>
    </recommendedName>
</protein>
<dbReference type="STRING" id="282301.A0A267H355"/>
<feature type="binding site" evidence="11">
    <location>
        <position position="36"/>
    </location>
    <ligand>
        <name>ATP</name>
        <dbReference type="ChEBI" id="CHEBI:30616"/>
    </ligand>
</feature>
<keyword evidence="5" id="KW-0418">Kinase</keyword>
<comment type="caution">
    <text evidence="15">The sequence shown here is derived from an EMBL/GenBank/DDBJ whole genome shotgun (WGS) entry which is preliminary data.</text>
</comment>
<dbReference type="GO" id="GO:0017148">
    <property type="term" value="P:negative regulation of translation"/>
    <property type="evidence" value="ECO:0007669"/>
    <property type="project" value="UniProtKB-KW"/>
</dbReference>
<keyword evidence="7" id="KW-0652">Protein synthesis inhibitor</keyword>
<dbReference type="GO" id="GO:0004694">
    <property type="term" value="F:eukaryotic translation initiation factor 2alpha kinase activity"/>
    <property type="evidence" value="ECO:0007669"/>
    <property type="project" value="TreeGrafter"/>
</dbReference>
<sequence length="426" mass="48740">MDLLADFEVIKALGQGGFGSVLLVKDKRANKEYAIKLIPSRCQETDVVVREVETLAKMAGIEGTVKYHHSWYQQFDTPTSFEDFRKELEAKTSDSIHLSECLSSGSSNDGLQVGISTILFIKMDYFQGVNLKEWLRSLCKTANQQPNGSMTKPWVHGQVLLAFYKILETVLRIHHAGILHRDLKPENILFKDPCEICICDFGLSKCVTGNHSFEGSDQAQHTHDIGTRTYLAPELLLSPPSPHSEQSDAYALGLVFLEMLTIFGCVTESEALQKKNEIFKCHKNGEIHENAKQFENETDLIQKLLHKDPSQRCSVETALNDNLFNKVPFVCNICGITEEKGILGIECFKQHLEGKNHKKTLKNGCKVQLRQTRRQLRRRSPKPKVQLRQTRRQLRRRSPKPKVQLRQTRRQLRRRSPKPKVQLRQT</sequence>
<evidence type="ECO:0000256" key="7">
    <source>
        <dbReference type="ARBA" id="ARBA00023193"/>
    </source>
</evidence>
<dbReference type="SMART" id="SM00220">
    <property type="entry name" value="S_TKc"/>
    <property type="match status" value="1"/>
</dbReference>
<dbReference type="Gene3D" id="1.10.510.10">
    <property type="entry name" value="Transferase(Phosphotransferase) domain 1"/>
    <property type="match status" value="1"/>
</dbReference>
<evidence type="ECO:0000256" key="4">
    <source>
        <dbReference type="ARBA" id="ARBA00022741"/>
    </source>
</evidence>
<dbReference type="InterPro" id="IPR011009">
    <property type="entry name" value="Kinase-like_dom_sf"/>
</dbReference>
<dbReference type="InterPro" id="IPR050339">
    <property type="entry name" value="CC_SR_Kinase"/>
</dbReference>
<evidence type="ECO:0000256" key="8">
    <source>
        <dbReference type="ARBA" id="ARBA00037982"/>
    </source>
</evidence>
<dbReference type="Gene3D" id="3.30.200.20">
    <property type="entry name" value="Phosphorylase Kinase, domain 1"/>
    <property type="match status" value="1"/>
</dbReference>
<reference evidence="15 16" key="1">
    <citation type="submission" date="2017-06" db="EMBL/GenBank/DDBJ databases">
        <title>A platform for efficient transgenesis in Macrostomum lignano, a flatworm model organism for stem cell research.</title>
        <authorList>
            <person name="Berezikov E."/>
        </authorList>
    </citation>
    <scope>NUCLEOTIDE SEQUENCE [LARGE SCALE GENOMIC DNA]</scope>
    <source>
        <strain evidence="15">DV1</strain>
        <tissue evidence="15">Whole organism</tissue>
    </source>
</reference>
<evidence type="ECO:0000256" key="13">
    <source>
        <dbReference type="SAM" id="MobiDB-lite"/>
    </source>
</evidence>
<evidence type="ECO:0000256" key="1">
    <source>
        <dbReference type="ARBA" id="ARBA00012513"/>
    </source>
</evidence>
<dbReference type="GO" id="GO:0005634">
    <property type="term" value="C:nucleus"/>
    <property type="evidence" value="ECO:0007669"/>
    <property type="project" value="TreeGrafter"/>
</dbReference>